<reference evidence="3" key="1">
    <citation type="submission" date="2016-10" db="EMBL/GenBank/DDBJ databases">
        <authorList>
            <person name="Varghese N."/>
            <person name="Submissions S."/>
        </authorList>
    </citation>
    <scope>NUCLEOTIDE SEQUENCE [LARGE SCALE GENOMIC DNA]</scope>
    <source>
        <strain evidence="3">DSM 45413</strain>
    </source>
</reference>
<dbReference type="STRING" id="673521.SAMN05660991_03868"/>
<dbReference type="EMBL" id="FOEE01000014">
    <property type="protein sequence ID" value="SEP20022.1"/>
    <property type="molecule type" value="Genomic_DNA"/>
</dbReference>
<evidence type="ECO:0000313" key="2">
    <source>
        <dbReference type="EMBL" id="SEP20022.1"/>
    </source>
</evidence>
<feature type="region of interest" description="Disordered" evidence="1">
    <location>
        <begin position="1"/>
        <end position="42"/>
    </location>
</feature>
<accession>A0A1H8VX54</accession>
<keyword evidence="3" id="KW-1185">Reference proteome</keyword>
<evidence type="ECO:0000256" key="1">
    <source>
        <dbReference type="SAM" id="MobiDB-lite"/>
    </source>
</evidence>
<name>A0A1H8VX54_9ACTN</name>
<dbReference type="AlphaFoldDB" id="A0A1H8VX54"/>
<proteinExistence type="predicted"/>
<sequence>MATRPDLPRSPDLTWPRDPAWDVRPEDSLGTNAGRVDAVGEE</sequence>
<organism evidence="2 3">
    <name type="scientific">Trujillonella endophytica</name>
    <dbReference type="NCBI Taxonomy" id="673521"/>
    <lineage>
        <taxon>Bacteria</taxon>
        <taxon>Bacillati</taxon>
        <taxon>Actinomycetota</taxon>
        <taxon>Actinomycetes</taxon>
        <taxon>Geodermatophilales</taxon>
        <taxon>Geodermatophilaceae</taxon>
        <taxon>Trujillonella</taxon>
    </lineage>
</organism>
<gene>
    <name evidence="2" type="ORF">SAMN05660991_03868</name>
</gene>
<dbReference type="Proteomes" id="UP000198960">
    <property type="component" value="Unassembled WGS sequence"/>
</dbReference>
<evidence type="ECO:0000313" key="3">
    <source>
        <dbReference type="Proteomes" id="UP000198960"/>
    </source>
</evidence>
<protein>
    <submittedName>
        <fullName evidence="2">Uncharacterized protein</fullName>
    </submittedName>
</protein>
<dbReference type="RefSeq" id="WP_280138744.1">
    <property type="nucleotide sequence ID" value="NZ_FOEE01000014.1"/>
</dbReference>